<dbReference type="Gene3D" id="3.10.105.10">
    <property type="entry name" value="Dipeptide-binding Protein, Domain 3"/>
    <property type="match status" value="1"/>
</dbReference>
<comment type="caution">
    <text evidence="3">The sequence shown here is derived from an EMBL/GenBank/DDBJ whole genome shotgun (WGS) entry which is preliminary data.</text>
</comment>
<dbReference type="Pfam" id="PF00496">
    <property type="entry name" value="SBP_bac_5"/>
    <property type="match status" value="1"/>
</dbReference>
<dbReference type="GO" id="GO:0043190">
    <property type="term" value="C:ATP-binding cassette (ABC) transporter complex"/>
    <property type="evidence" value="ECO:0007669"/>
    <property type="project" value="InterPro"/>
</dbReference>
<feature type="region of interest" description="Disordered" evidence="1">
    <location>
        <begin position="292"/>
        <end position="320"/>
    </location>
</feature>
<dbReference type="AlphaFoldDB" id="A0A7W9GUY6"/>
<dbReference type="PANTHER" id="PTHR30290">
    <property type="entry name" value="PERIPLASMIC BINDING COMPONENT OF ABC TRANSPORTER"/>
    <property type="match status" value="1"/>
</dbReference>
<dbReference type="GO" id="GO:0015833">
    <property type="term" value="P:peptide transport"/>
    <property type="evidence" value="ECO:0007669"/>
    <property type="project" value="TreeGrafter"/>
</dbReference>
<dbReference type="PANTHER" id="PTHR30290:SF83">
    <property type="entry name" value="ABC TRANSPORTER SUBSTRATE-BINDING PROTEIN"/>
    <property type="match status" value="1"/>
</dbReference>
<dbReference type="Proteomes" id="UP000542813">
    <property type="component" value="Unassembled WGS sequence"/>
</dbReference>
<dbReference type="PIRSF" id="PIRSF002741">
    <property type="entry name" value="MppA"/>
    <property type="match status" value="1"/>
</dbReference>
<dbReference type="InterPro" id="IPR000914">
    <property type="entry name" value="SBP_5_dom"/>
</dbReference>
<dbReference type="PROSITE" id="PS51257">
    <property type="entry name" value="PROKAR_LIPOPROTEIN"/>
    <property type="match status" value="1"/>
</dbReference>
<evidence type="ECO:0000259" key="2">
    <source>
        <dbReference type="Pfam" id="PF00496"/>
    </source>
</evidence>
<evidence type="ECO:0000313" key="4">
    <source>
        <dbReference type="Proteomes" id="UP000542813"/>
    </source>
</evidence>
<proteinExistence type="predicted"/>
<dbReference type="GO" id="GO:0042597">
    <property type="term" value="C:periplasmic space"/>
    <property type="evidence" value="ECO:0007669"/>
    <property type="project" value="UniProtKB-ARBA"/>
</dbReference>
<evidence type="ECO:0000313" key="3">
    <source>
        <dbReference type="EMBL" id="MBB5790575.1"/>
    </source>
</evidence>
<feature type="domain" description="Solute-binding protein family 5" evidence="2">
    <location>
        <begin position="96"/>
        <end position="486"/>
    </location>
</feature>
<gene>
    <name evidence="3" type="ORF">HD601_005150</name>
</gene>
<protein>
    <submittedName>
        <fullName evidence="3">Peptide/nickel transport system substrate-binding protein</fullName>
    </submittedName>
</protein>
<dbReference type="RefSeq" id="WP_184826736.1">
    <property type="nucleotide sequence ID" value="NZ_JACHMM010000001.1"/>
</dbReference>
<reference evidence="3 4" key="1">
    <citation type="submission" date="2020-08" db="EMBL/GenBank/DDBJ databases">
        <title>Sequencing the genomes of 1000 actinobacteria strains.</title>
        <authorList>
            <person name="Klenk H.-P."/>
        </authorList>
    </citation>
    <scope>NUCLEOTIDE SEQUENCE [LARGE SCALE GENOMIC DNA]</scope>
    <source>
        <strain evidence="3 4">DSM 102122</strain>
    </source>
</reference>
<organism evidence="3 4">
    <name type="scientific">Jiangella mangrovi</name>
    <dbReference type="NCBI Taxonomy" id="1524084"/>
    <lineage>
        <taxon>Bacteria</taxon>
        <taxon>Bacillati</taxon>
        <taxon>Actinomycetota</taxon>
        <taxon>Actinomycetes</taxon>
        <taxon>Jiangellales</taxon>
        <taxon>Jiangellaceae</taxon>
        <taxon>Jiangella</taxon>
    </lineage>
</organism>
<dbReference type="Gene3D" id="3.40.190.10">
    <property type="entry name" value="Periplasmic binding protein-like II"/>
    <property type="match status" value="1"/>
</dbReference>
<dbReference type="EMBL" id="JACHMM010000001">
    <property type="protein sequence ID" value="MBB5790575.1"/>
    <property type="molecule type" value="Genomic_DNA"/>
</dbReference>
<dbReference type="InterPro" id="IPR039424">
    <property type="entry name" value="SBP_5"/>
</dbReference>
<accession>A0A7W9GUY6</accession>
<dbReference type="SUPFAM" id="SSF53850">
    <property type="entry name" value="Periplasmic binding protein-like II"/>
    <property type="match status" value="1"/>
</dbReference>
<evidence type="ECO:0000256" key="1">
    <source>
        <dbReference type="SAM" id="MobiDB-lite"/>
    </source>
</evidence>
<sequence length="574" mass="59634">MLIFGARERSRPGPRRRALAGGTILVALTGVAAACSAITEGDEPTAGGTLYYLSDRLNFPLDQQGLYLAEDVAFTTAFLQRTLTAYSYDADPTAVELVSDLATDTGSPNGDATQWSFTLRDGLTFEDGSALTCADVKFGVSRAFNPEFILANGLPRAVRLLDVPLGPDGNPAYAGPYAPDPGDVAAFDRAVSCSGDDRTVTFRLARPAGDFGHAVTALAFGPVPEDTPDGAGYGSAPLSSGPYRIDAASAERLTLVRNDAWDRDTDPLRPAYPDRVEVELGVEPVDLDERMRVDEGDDRAAVARASDPEAAPAPLSSDDEDRLIAGQGLGVRYLAVNTTRVPLAEHRRAIAAAVDRAGLHEALGGDDAGAPAAGLLPPGIASDEVASAGPADPPAGDPEAARALLDDAGEPMPPLSFAYLDTPENHAAAAVLQESLDAAGIALATVPLGPADYYPAIQDPGSPHALMLGSWAPPWMDGSTVADLLTPAGGPANLSRYDDPGFTADAEAAAGEIDDDARAAAWSELDARAVADAVVVPLRFDRQRGLVGSQVRGAMAWAPYGSLAFGALWLEPPE</sequence>
<name>A0A7W9GUY6_9ACTN</name>
<dbReference type="GO" id="GO:1904680">
    <property type="term" value="F:peptide transmembrane transporter activity"/>
    <property type="evidence" value="ECO:0007669"/>
    <property type="project" value="TreeGrafter"/>
</dbReference>
<feature type="compositionally biased region" description="Basic and acidic residues" evidence="1">
    <location>
        <begin position="292"/>
        <end position="301"/>
    </location>
</feature>
<keyword evidence="4" id="KW-1185">Reference proteome</keyword>
<feature type="region of interest" description="Disordered" evidence="1">
    <location>
        <begin position="374"/>
        <end position="401"/>
    </location>
</feature>
<dbReference type="InterPro" id="IPR030678">
    <property type="entry name" value="Peptide/Ni-bd"/>
</dbReference>